<organism evidence="2 3">
    <name type="scientific">Rattus norvegicus</name>
    <name type="common">Rat</name>
    <dbReference type="NCBI Taxonomy" id="10116"/>
    <lineage>
        <taxon>Eukaryota</taxon>
        <taxon>Metazoa</taxon>
        <taxon>Chordata</taxon>
        <taxon>Craniata</taxon>
        <taxon>Vertebrata</taxon>
        <taxon>Euteleostomi</taxon>
        <taxon>Mammalia</taxon>
        <taxon>Eutheria</taxon>
        <taxon>Euarchontoglires</taxon>
        <taxon>Glires</taxon>
        <taxon>Rodentia</taxon>
        <taxon>Myomorpha</taxon>
        <taxon>Muroidea</taxon>
        <taxon>Muridae</taxon>
        <taxon>Murinae</taxon>
        <taxon>Rattus</taxon>
    </lineage>
</organism>
<dbReference type="AlphaFoldDB" id="A6HB83"/>
<evidence type="ECO:0000313" key="2">
    <source>
        <dbReference type="EMBL" id="EDM03288.1"/>
    </source>
</evidence>
<keyword evidence="1" id="KW-0472">Membrane</keyword>
<gene>
    <name evidence="2" type="ORF">rCG_63452</name>
</gene>
<protein>
    <submittedName>
        <fullName evidence="2">RCG63452</fullName>
    </submittedName>
</protein>
<keyword evidence="1" id="KW-0812">Transmembrane</keyword>
<feature type="transmembrane region" description="Helical" evidence="1">
    <location>
        <begin position="15"/>
        <end position="35"/>
    </location>
</feature>
<evidence type="ECO:0000256" key="1">
    <source>
        <dbReference type="SAM" id="Phobius"/>
    </source>
</evidence>
<proteinExistence type="predicted"/>
<sequence>MKSVISEPPVPSPFLYFNDNFLPLLNFLLILIDFFKSNRHHTAFSCVSLCAIPIHSPPIPLHLQFLTVNLGK</sequence>
<keyword evidence="1" id="KW-1133">Transmembrane helix</keyword>
<evidence type="ECO:0000313" key="3">
    <source>
        <dbReference type="Proteomes" id="UP000234681"/>
    </source>
</evidence>
<reference evidence="3" key="1">
    <citation type="submission" date="2005-09" db="EMBL/GenBank/DDBJ databases">
        <authorList>
            <person name="Mural R.J."/>
            <person name="Li P.W."/>
            <person name="Adams M.D."/>
            <person name="Amanatides P.G."/>
            <person name="Baden-Tillson H."/>
            <person name="Barnstead M."/>
            <person name="Chin S.H."/>
            <person name="Dew I."/>
            <person name="Evans C.A."/>
            <person name="Ferriera S."/>
            <person name="Flanigan M."/>
            <person name="Fosler C."/>
            <person name="Glodek A."/>
            <person name="Gu Z."/>
            <person name="Holt R.A."/>
            <person name="Jennings D."/>
            <person name="Kraft C.L."/>
            <person name="Lu F."/>
            <person name="Nguyen T."/>
            <person name="Nusskern D.R."/>
            <person name="Pfannkoch C.M."/>
            <person name="Sitter C."/>
            <person name="Sutton G.G."/>
            <person name="Venter J.C."/>
            <person name="Wang Z."/>
            <person name="Woodage T."/>
            <person name="Zheng X.H."/>
            <person name="Zhong F."/>
        </authorList>
    </citation>
    <scope>NUCLEOTIDE SEQUENCE [LARGE SCALE GENOMIC DNA]</scope>
    <source>
        <strain>BN</strain>
        <strain evidence="3">Sprague-Dawley</strain>
    </source>
</reference>
<name>A6HB83_RAT</name>
<accession>A6HB83</accession>
<dbReference type="EMBL" id="CH473947">
    <property type="protein sequence ID" value="EDM03288.1"/>
    <property type="molecule type" value="Genomic_DNA"/>
</dbReference>
<dbReference type="Proteomes" id="UP000234681">
    <property type="component" value="Chromosome 6"/>
</dbReference>